<reference evidence="3" key="1">
    <citation type="submission" date="2012-06" db="EMBL/GenBank/DDBJ databases">
        <title>The complete genome of Flexibacter litoralis DSM 6794.</title>
        <authorList>
            <person name="Lucas S."/>
            <person name="Copeland A."/>
            <person name="Lapidus A."/>
            <person name="Glavina del Rio T."/>
            <person name="Dalin E."/>
            <person name="Tice H."/>
            <person name="Bruce D."/>
            <person name="Goodwin L."/>
            <person name="Pitluck S."/>
            <person name="Peters L."/>
            <person name="Ovchinnikova G."/>
            <person name="Lu M."/>
            <person name="Kyrpides N."/>
            <person name="Mavromatis K."/>
            <person name="Ivanova N."/>
            <person name="Brettin T."/>
            <person name="Detter J.C."/>
            <person name="Han C."/>
            <person name="Larimer F."/>
            <person name="Land M."/>
            <person name="Hauser L."/>
            <person name="Markowitz V."/>
            <person name="Cheng J.-F."/>
            <person name="Hugenholtz P."/>
            <person name="Woyke T."/>
            <person name="Wu D."/>
            <person name="Spring S."/>
            <person name="Lang E."/>
            <person name="Kopitz M."/>
            <person name="Brambilla E."/>
            <person name="Klenk H.-P."/>
            <person name="Eisen J.A."/>
        </authorList>
    </citation>
    <scope>NUCLEOTIDE SEQUENCE [LARGE SCALE GENOMIC DNA]</scope>
    <source>
        <strain evidence="3">ATCC 23117 / DSM 6794 / NBRC 15988 / NCIMB 1366 / Sio-4</strain>
    </source>
</reference>
<gene>
    <name evidence="2" type="ordered locus">Fleli_0821</name>
</gene>
<dbReference type="EMBL" id="CP003345">
    <property type="protein sequence ID" value="AFM03279.1"/>
    <property type="molecule type" value="Genomic_DNA"/>
</dbReference>
<feature type="signal peptide" evidence="1">
    <location>
        <begin position="1"/>
        <end position="26"/>
    </location>
</feature>
<dbReference type="PROSITE" id="PS51257">
    <property type="entry name" value="PROKAR_LIPOPROTEIN"/>
    <property type="match status" value="1"/>
</dbReference>
<name>I4AH44_BERLS</name>
<dbReference type="Proteomes" id="UP000006054">
    <property type="component" value="Chromosome"/>
</dbReference>
<organism evidence="2 3">
    <name type="scientific">Bernardetia litoralis (strain ATCC 23117 / DSM 6794 / NBRC 15988 / NCIMB 1366 / Fx l1 / Sio-4)</name>
    <name type="common">Flexibacter litoralis</name>
    <dbReference type="NCBI Taxonomy" id="880071"/>
    <lineage>
        <taxon>Bacteria</taxon>
        <taxon>Pseudomonadati</taxon>
        <taxon>Bacteroidota</taxon>
        <taxon>Cytophagia</taxon>
        <taxon>Cytophagales</taxon>
        <taxon>Bernardetiaceae</taxon>
        <taxon>Bernardetia</taxon>
    </lineage>
</organism>
<dbReference type="KEGG" id="fli:Fleli_0821"/>
<accession>I4AH44</accession>
<dbReference type="HOGENOM" id="CLU_739167_0_0_10"/>
<keyword evidence="1" id="KW-0732">Signal</keyword>
<evidence type="ECO:0008006" key="4">
    <source>
        <dbReference type="Google" id="ProtNLM"/>
    </source>
</evidence>
<sequence length="374" mass="42762" precursor="true">MQTFRKIHSKLTLVALLFLSMTLISSCDTSTDDNILPDDNSQEIEKEQTIYTGSDLSAYTIDLPRFLGISEVSDLKLTTPPNFGSVEIIKEGIVLYRASERNNPRSDQFGYQINGEDGVIKIEYHSDSAGCETKSDYYVTTKNTSIDAYFLNNDFECMYDSLGGDSSTIQITSIEVDNQDLRNPNQTVDFVLYSSNRYLTYTPPTNFTGFQECLYTVYTDDNRVFTSTMTFEVLAVRDTCISLVDDIYSISNLPYFEAQNNTQIVWVNTNPDRTVQPLNEFYSIDNSDQEFMAGETYLYVPYMENDILCAPSEWDLTVNWNGIEGGVSIIESNYNPVFFIPLRVLQQIPESNFFYTFRNRRTGQEMTAEVVIRE</sequence>
<feature type="chain" id="PRO_5003685841" description="DUF4595 domain-containing protein" evidence="1">
    <location>
        <begin position="27"/>
        <end position="374"/>
    </location>
</feature>
<dbReference type="AlphaFoldDB" id="I4AH44"/>
<dbReference type="PATRIC" id="fig|880071.3.peg.795"/>
<dbReference type="STRING" id="880071.Fleli_0821"/>
<evidence type="ECO:0000313" key="3">
    <source>
        <dbReference type="Proteomes" id="UP000006054"/>
    </source>
</evidence>
<proteinExistence type="predicted"/>
<keyword evidence="3" id="KW-1185">Reference proteome</keyword>
<evidence type="ECO:0000313" key="2">
    <source>
        <dbReference type="EMBL" id="AFM03279.1"/>
    </source>
</evidence>
<evidence type="ECO:0000256" key="1">
    <source>
        <dbReference type="SAM" id="SignalP"/>
    </source>
</evidence>
<dbReference type="RefSeq" id="WP_014796737.1">
    <property type="nucleotide sequence ID" value="NC_018018.1"/>
</dbReference>
<protein>
    <recommendedName>
        <fullName evidence="4">DUF4595 domain-containing protein</fullName>
    </recommendedName>
</protein>